<feature type="compositionally biased region" description="Basic and acidic residues" evidence="1">
    <location>
        <begin position="13"/>
        <end position="23"/>
    </location>
</feature>
<dbReference type="Proteomes" id="UP000807504">
    <property type="component" value="Unassembled WGS sequence"/>
</dbReference>
<proteinExistence type="predicted"/>
<comment type="caution">
    <text evidence="3">The sequence shown here is derived from an EMBL/GenBank/DDBJ whole genome shotgun (WGS) entry which is preliminary data.</text>
</comment>
<feature type="domain" description="Cux N-terminal" evidence="2">
    <location>
        <begin position="2"/>
        <end position="41"/>
    </location>
</feature>
<reference evidence="3" key="1">
    <citation type="journal article" date="2020" name="bioRxiv">
        <title>Chromosome-level reference genome of the European wasp spider Argiope bruennichi: a resource for studies on range expansion and evolutionary adaptation.</title>
        <authorList>
            <person name="Sheffer M.M."/>
            <person name="Hoppe A."/>
            <person name="Krehenwinkel H."/>
            <person name="Uhl G."/>
            <person name="Kuss A.W."/>
            <person name="Jensen L."/>
            <person name="Jensen C."/>
            <person name="Gillespie R.G."/>
            <person name="Hoff K.J."/>
            <person name="Prost S."/>
        </authorList>
    </citation>
    <scope>NUCLEOTIDE SEQUENCE</scope>
</reference>
<feature type="compositionally biased region" description="Basic and acidic residues" evidence="1">
    <location>
        <begin position="167"/>
        <end position="178"/>
    </location>
</feature>
<feature type="region of interest" description="Disordered" evidence="1">
    <location>
        <begin position="167"/>
        <end position="186"/>
    </location>
</feature>
<gene>
    <name evidence="3" type="ORF">HNY73_021617</name>
</gene>
<name>A0A8T0E1T7_ARGBR</name>
<dbReference type="Pfam" id="PF25398">
    <property type="entry name" value="CUX1_N"/>
    <property type="match status" value="1"/>
</dbReference>
<dbReference type="AlphaFoldDB" id="A0A8T0E1T7"/>
<organism evidence="3 4">
    <name type="scientific">Argiope bruennichi</name>
    <name type="common">Wasp spider</name>
    <name type="synonym">Aranea bruennichi</name>
    <dbReference type="NCBI Taxonomy" id="94029"/>
    <lineage>
        <taxon>Eukaryota</taxon>
        <taxon>Metazoa</taxon>
        <taxon>Ecdysozoa</taxon>
        <taxon>Arthropoda</taxon>
        <taxon>Chelicerata</taxon>
        <taxon>Arachnida</taxon>
        <taxon>Araneae</taxon>
        <taxon>Araneomorphae</taxon>
        <taxon>Entelegynae</taxon>
        <taxon>Araneoidea</taxon>
        <taxon>Araneidae</taxon>
        <taxon>Argiope</taxon>
    </lineage>
</organism>
<accession>A0A8T0E1T7</accession>
<evidence type="ECO:0000256" key="1">
    <source>
        <dbReference type="SAM" id="MobiDB-lite"/>
    </source>
</evidence>
<sequence>MKALDVTATELANRQDESDNSRKKLVELSRDFKKNSTEPRLSVSEESFIAFRASCSFVLRTQTWPPTRRRPLASQRKHLITPSRTIVDDVLFIKKRARWMPWKTSTPLYHSPASLLVFWNCPLLSPLFVAFPWLSVQPEECSPRNNGPPSIRPLVLQVKENVCASEDTRANQISKEDGADSGITSG</sequence>
<feature type="region of interest" description="Disordered" evidence="1">
    <location>
        <begin position="1"/>
        <end position="23"/>
    </location>
</feature>
<protein>
    <submittedName>
        <fullName evidence="3">Homeobox protein cut-like 1 like protein</fullName>
    </submittedName>
</protein>
<keyword evidence="4" id="KW-1185">Reference proteome</keyword>
<reference evidence="3" key="2">
    <citation type="submission" date="2020-06" db="EMBL/GenBank/DDBJ databases">
        <authorList>
            <person name="Sheffer M."/>
        </authorList>
    </citation>
    <scope>NUCLEOTIDE SEQUENCE</scope>
</reference>
<evidence type="ECO:0000259" key="2">
    <source>
        <dbReference type="Pfam" id="PF25398"/>
    </source>
</evidence>
<keyword evidence="3" id="KW-0238">DNA-binding</keyword>
<evidence type="ECO:0000313" key="4">
    <source>
        <dbReference type="Proteomes" id="UP000807504"/>
    </source>
</evidence>
<evidence type="ECO:0000313" key="3">
    <source>
        <dbReference type="EMBL" id="KAF8763430.1"/>
    </source>
</evidence>
<dbReference type="EMBL" id="JABXBU010002231">
    <property type="protein sequence ID" value="KAF8763430.1"/>
    <property type="molecule type" value="Genomic_DNA"/>
</dbReference>
<dbReference type="GO" id="GO:0003677">
    <property type="term" value="F:DNA binding"/>
    <property type="evidence" value="ECO:0007669"/>
    <property type="project" value="UniProtKB-KW"/>
</dbReference>
<keyword evidence="3" id="KW-0371">Homeobox</keyword>
<dbReference type="InterPro" id="IPR057476">
    <property type="entry name" value="Cux_N"/>
</dbReference>